<dbReference type="InterPro" id="IPR031734">
    <property type="entry name" value="MBF2"/>
</dbReference>
<feature type="transmembrane region" description="Helical" evidence="1">
    <location>
        <begin position="39"/>
        <end position="59"/>
    </location>
</feature>
<gene>
    <name evidence="2" type="ORF">ACAOBT_LOCUS18251</name>
</gene>
<dbReference type="AlphaFoldDB" id="A0A9P0L7Z8"/>
<evidence type="ECO:0000313" key="3">
    <source>
        <dbReference type="Proteomes" id="UP001152888"/>
    </source>
</evidence>
<dbReference type="Pfam" id="PF15868">
    <property type="entry name" value="MBF2"/>
    <property type="match status" value="1"/>
</dbReference>
<evidence type="ECO:0000256" key="1">
    <source>
        <dbReference type="SAM" id="Phobius"/>
    </source>
</evidence>
<sequence length="162" mass="17920">MKIQCKNMFTWTIYKCLRLSNILTFSIVTCDCARTKMKLLLVANVISAFALQAYAGVIVNDHLGSNLVSCKDPAAPGNLQVETAIHEEPHFLHTVEKTITLPESGFFTKAITCILVEDLKTDGSGGIVSITEGGLNQFRVSLHFVSKWGKGLDYRIQVYTHV</sequence>
<evidence type="ECO:0000313" key="2">
    <source>
        <dbReference type="EMBL" id="CAH1988048.1"/>
    </source>
</evidence>
<comment type="caution">
    <text evidence="2">The sequence shown here is derived from an EMBL/GenBank/DDBJ whole genome shotgun (WGS) entry which is preliminary data.</text>
</comment>
<dbReference type="EMBL" id="CAKOFQ010007035">
    <property type="protein sequence ID" value="CAH1988048.1"/>
    <property type="molecule type" value="Genomic_DNA"/>
</dbReference>
<keyword evidence="1" id="KW-0472">Membrane</keyword>
<evidence type="ECO:0008006" key="4">
    <source>
        <dbReference type="Google" id="ProtNLM"/>
    </source>
</evidence>
<keyword evidence="1" id="KW-0812">Transmembrane</keyword>
<keyword evidence="3" id="KW-1185">Reference proteome</keyword>
<keyword evidence="1" id="KW-1133">Transmembrane helix</keyword>
<organism evidence="2 3">
    <name type="scientific">Acanthoscelides obtectus</name>
    <name type="common">Bean weevil</name>
    <name type="synonym">Bruchus obtectus</name>
    <dbReference type="NCBI Taxonomy" id="200917"/>
    <lineage>
        <taxon>Eukaryota</taxon>
        <taxon>Metazoa</taxon>
        <taxon>Ecdysozoa</taxon>
        <taxon>Arthropoda</taxon>
        <taxon>Hexapoda</taxon>
        <taxon>Insecta</taxon>
        <taxon>Pterygota</taxon>
        <taxon>Neoptera</taxon>
        <taxon>Endopterygota</taxon>
        <taxon>Coleoptera</taxon>
        <taxon>Polyphaga</taxon>
        <taxon>Cucujiformia</taxon>
        <taxon>Chrysomeloidea</taxon>
        <taxon>Chrysomelidae</taxon>
        <taxon>Bruchinae</taxon>
        <taxon>Bruchini</taxon>
        <taxon>Acanthoscelides</taxon>
    </lineage>
</organism>
<protein>
    <recommendedName>
        <fullName evidence="4">Salivary secreted peptide</fullName>
    </recommendedName>
</protein>
<reference evidence="2" key="1">
    <citation type="submission" date="2022-03" db="EMBL/GenBank/DDBJ databases">
        <authorList>
            <person name="Sayadi A."/>
        </authorList>
    </citation>
    <scope>NUCLEOTIDE SEQUENCE</scope>
</reference>
<dbReference type="OrthoDB" id="6739458at2759"/>
<proteinExistence type="predicted"/>
<name>A0A9P0L7Z8_ACAOB</name>
<accession>A0A9P0L7Z8</accession>
<dbReference type="Proteomes" id="UP001152888">
    <property type="component" value="Unassembled WGS sequence"/>
</dbReference>